<organism evidence="7 8">
    <name type="scientific">Bigelowiella natans</name>
    <name type="common">Pedinomonas minutissima</name>
    <name type="synonym">Chlorarachnion sp. (strain CCMP621)</name>
    <dbReference type="NCBI Taxonomy" id="227086"/>
    <lineage>
        <taxon>Eukaryota</taxon>
        <taxon>Sar</taxon>
        <taxon>Rhizaria</taxon>
        <taxon>Cercozoa</taxon>
        <taxon>Chlorarachniophyceae</taxon>
        <taxon>Bigelowiella</taxon>
    </lineage>
</organism>
<dbReference type="RefSeq" id="XP_001712837.1">
    <property type="nucleotide sequence ID" value="XM_001712785.1"/>
</dbReference>
<feature type="domain" description="Proliferating cell nuclear antigen PCNA C-terminal" evidence="6">
    <location>
        <begin position="128"/>
        <end position="251"/>
    </location>
</feature>
<evidence type="ECO:0000259" key="6">
    <source>
        <dbReference type="Pfam" id="PF02747"/>
    </source>
</evidence>
<protein>
    <recommendedName>
        <fullName evidence="3">DNA sliding clamp PCNA</fullName>
    </recommendedName>
</protein>
<dbReference type="InterPro" id="IPR022649">
    <property type="entry name" value="Pr_cel_nuc_antig_C"/>
</dbReference>
<dbReference type="PANTHER" id="PTHR11352">
    <property type="entry name" value="PROLIFERATING CELL NUCLEAR ANTIGEN"/>
    <property type="match status" value="1"/>
</dbReference>
<dbReference type="SUPFAM" id="SSF55979">
    <property type="entry name" value="DNA clamp"/>
    <property type="match status" value="2"/>
</dbReference>
<dbReference type="PRINTS" id="PR00339">
    <property type="entry name" value="PCNACYCLIN"/>
</dbReference>
<accession>Q3LWE0</accession>
<dbReference type="HAMAP" id="MF_00317">
    <property type="entry name" value="DNApol_clamp_arch"/>
    <property type="match status" value="1"/>
</dbReference>
<dbReference type="GO" id="GO:0006272">
    <property type="term" value="P:leading strand elongation"/>
    <property type="evidence" value="ECO:0007669"/>
    <property type="project" value="TreeGrafter"/>
</dbReference>
<comment type="similarity">
    <text evidence="1 4">Belongs to the PCNA family.</text>
</comment>
<feature type="domain" description="Proliferating cell nuclear antigen PCNA N-terminal" evidence="5">
    <location>
        <begin position="13"/>
        <end position="118"/>
    </location>
</feature>
<dbReference type="InterPro" id="IPR000730">
    <property type="entry name" value="Pr_cel_nuc_antig"/>
</dbReference>
<evidence type="ECO:0000313" key="8">
    <source>
        <dbReference type="Proteomes" id="UP000243425"/>
    </source>
</evidence>
<dbReference type="Gene3D" id="3.70.10.10">
    <property type="match status" value="1"/>
</dbReference>
<dbReference type="GO" id="GO:0006298">
    <property type="term" value="P:mismatch repair"/>
    <property type="evidence" value="ECO:0007669"/>
    <property type="project" value="TreeGrafter"/>
</dbReference>
<comment type="subcellular location">
    <subcellularLocation>
        <location evidence="3">Nucleus</location>
    </subcellularLocation>
</comment>
<evidence type="ECO:0000256" key="1">
    <source>
        <dbReference type="ARBA" id="ARBA00010462"/>
    </source>
</evidence>
<comment type="function">
    <text evidence="3">This protein is an auxiliary protein of DNA polymerase delta and is involved in the control of eukaryotic DNA replication by increasing the polymerase's processivity during elongation of the leading strand.</text>
</comment>
<dbReference type="InterPro" id="IPR046938">
    <property type="entry name" value="DNA_clamp_sf"/>
</dbReference>
<dbReference type="GO" id="GO:0019985">
    <property type="term" value="P:translesion synthesis"/>
    <property type="evidence" value="ECO:0007669"/>
    <property type="project" value="TreeGrafter"/>
</dbReference>
<evidence type="ECO:0000256" key="3">
    <source>
        <dbReference type="RuleBase" id="RU000641"/>
    </source>
</evidence>
<proteinExistence type="inferred from homology"/>
<evidence type="ECO:0000256" key="2">
    <source>
        <dbReference type="ARBA" id="ARBA00023125"/>
    </source>
</evidence>
<reference evidence="7 8" key="1">
    <citation type="journal article" date="2006" name="Proc. Natl. Acad. Sci. U.S.A.">
        <title>Complete nucleotide sequence of the chlorarachniophyte nucleomorph: nature's smallest nucleus.</title>
        <authorList>
            <person name="Gilson P.R."/>
            <person name="Su V."/>
            <person name="Slamovits C.H."/>
            <person name="Reith M.E."/>
            <person name="Keeling P.J."/>
            <person name="McFadden G.I."/>
        </authorList>
    </citation>
    <scope>NUCLEOTIDE SEQUENCE [LARGE SCALE GENOMIC DNA]</scope>
    <source>
        <strain evidence="8">CCMP621</strain>
    </source>
</reference>
<dbReference type="GO" id="GO:0043626">
    <property type="term" value="C:PCNA complex"/>
    <property type="evidence" value="ECO:0007669"/>
    <property type="project" value="TreeGrafter"/>
</dbReference>
<keyword evidence="2 4" id="KW-0238">DNA-binding</keyword>
<dbReference type="InterPro" id="IPR022648">
    <property type="entry name" value="Pr_cel_nuc_antig_N"/>
</dbReference>
<dbReference type="Pfam" id="PF02747">
    <property type="entry name" value="PCNA_C"/>
    <property type="match status" value="1"/>
</dbReference>
<dbReference type="AlphaFoldDB" id="Q3LWE0"/>
<dbReference type="CDD" id="cd00577">
    <property type="entry name" value="PCNA"/>
    <property type="match status" value="1"/>
</dbReference>
<dbReference type="EMBL" id="DQ158856">
    <property type="protein sequence ID" value="ABA27225.1"/>
    <property type="molecule type" value="Genomic_DNA"/>
</dbReference>
<dbReference type="PANTHER" id="PTHR11352:SF0">
    <property type="entry name" value="PROLIFERATING CELL NUCLEAR ANTIGEN"/>
    <property type="match status" value="1"/>
</dbReference>
<gene>
    <name evidence="7" type="primary">pcna</name>
</gene>
<dbReference type="NCBIfam" id="TIGR00590">
    <property type="entry name" value="pcna"/>
    <property type="match status" value="1"/>
</dbReference>
<sequence length="258" mass="29674">MRKIIFLNPNKIIKLFESMKDLLSESTFEFKENFLTIQSIDHSHITLLEVDIQADYFENFKEFVGTKFKINFQGLIKALKTSTNEDSVMMKYDETTNFFSLVFENKDSRIAEYELNLFKSIKEKITVPVDKYDATISMNSLELTKLAKDLINVGDIVVINIHPGVVVFTAKGTSGRAIIIYKNTNNLTKRKVTVNCQNQITQSISLKYIIHFSKLALLSENVTLEFKTSYPMKLAVNFDGNSKIQYFLAPKLKNNYDI</sequence>
<keyword evidence="4" id="KW-0235">DNA replication</keyword>
<dbReference type="GeneID" id="5788447"/>
<geneLocation type="nucleomorph" evidence="7"/>
<dbReference type="GO" id="GO:0006275">
    <property type="term" value="P:regulation of DNA replication"/>
    <property type="evidence" value="ECO:0007669"/>
    <property type="project" value="InterPro"/>
</dbReference>
<evidence type="ECO:0000259" key="5">
    <source>
        <dbReference type="Pfam" id="PF00705"/>
    </source>
</evidence>
<dbReference type="Pfam" id="PF00705">
    <property type="entry name" value="PCNA_N"/>
    <property type="match status" value="1"/>
</dbReference>
<evidence type="ECO:0000313" key="7">
    <source>
        <dbReference type="EMBL" id="ABA27225.1"/>
    </source>
</evidence>
<keyword evidence="7" id="KW-0542">Nucleomorph</keyword>
<name>Q3LWE0_BIGNA</name>
<dbReference type="GO" id="GO:0030337">
    <property type="term" value="F:DNA polymerase processivity factor activity"/>
    <property type="evidence" value="ECO:0007669"/>
    <property type="project" value="InterPro"/>
</dbReference>
<dbReference type="GO" id="GO:0003677">
    <property type="term" value="F:DNA binding"/>
    <property type="evidence" value="ECO:0007669"/>
    <property type="project" value="UniProtKB-KW"/>
</dbReference>
<keyword evidence="3" id="KW-0539">Nucleus</keyword>
<evidence type="ECO:0000256" key="4">
    <source>
        <dbReference type="RuleBase" id="RU003671"/>
    </source>
</evidence>
<dbReference type="Proteomes" id="UP000243425">
    <property type="component" value="Nucleomorph 1"/>
</dbReference>